<sequence length="312" mass="33013">MALGTNQVTTSVANNFIPELWSDEVIGAYKSNLVIANLVTKLSHKGKKGDTIHIPVPARGSASAKAANTQVTLSAATNSVISISIDQHYEYSKLIEDIAEVQSLASMRKFYTDDAGYALSTQVDTKLGTLFEALQGGTVGGDNAASWEAAYIGSTGSTLYDGSSSNAADITDAGIRALLLKLDNADVPMDNRSLIVPPVAANDMLGINRFTEQQFIGSGDAIKTGKIGQIYGVDVFISSNCPTASLSTAPYNTDRVACLMHKDAFALAEQVGVRSQTQYQQQYLGDLFTSDTIYGVGELRNTAGVVFVCPAS</sequence>
<proteinExistence type="predicted"/>
<dbReference type="AlphaFoldDB" id="A0A382NJK4"/>
<dbReference type="EMBL" id="UINC01100043">
    <property type="protein sequence ID" value="SVC59781.1"/>
    <property type="molecule type" value="Genomic_DNA"/>
</dbReference>
<reference evidence="1" key="1">
    <citation type="submission" date="2018-05" db="EMBL/GenBank/DDBJ databases">
        <authorList>
            <person name="Lanie J.A."/>
            <person name="Ng W.-L."/>
            <person name="Kazmierczak K.M."/>
            <person name="Andrzejewski T.M."/>
            <person name="Davidsen T.M."/>
            <person name="Wayne K.J."/>
            <person name="Tettelin H."/>
            <person name="Glass J.I."/>
            <person name="Rusch D."/>
            <person name="Podicherti R."/>
            <person name="Tsui H.-C.T."/>
            <person name="Winkler M.E."/>
        </authorList>
    </citation>
    <scope>NUCLEOTIDE SEQUENCE</scope>
</reference>
<protein>
    <submittedName>
        <fullName evidence="1">Uncharacterized protein</fullName>
    </submittedName>
</protein>
<accession>A0A382NJK4</accession>
<name>A0A382NJK4_9ZZZZ</name>
<organism evidence="1">
    <name type="scientific">marine metagenome</name>
    <dbReference type="NCBI Taxonomy" id="408172"/>
    <lineage>
        <taxon>unclassified sequences</taxon>
        <taxon>metagenomes</taxon>
        <taxon>ecological metagenomes</taxon>
    </lineage>
</organism>
<evidence type="ECO:0000313" key="1">
    <source>
        <dbReference type="EMBL" id="SVC59781.1"/>
    </source>
</evidence>
<dbReference type="SUPFAM" id="SSF56563">
    <property type="entry name" value="Major capsid protein gp5"/>
    <property type="match status" value="1"/>
</dbReference>
<gene>
    <name evidence="1" type="ORF">METZ01_LOCUS312635</name>
</gene>
<feature type="non-terminal residue" evidence="1">
    <location>
        <position position="312"/>
    </location>
</feature>